<name>A0A6A6KP66_HEVBR</name>
<accession>A0A6A6KP66</accession>
<evidence type="ECO:0000313" key="2">
    <source>
        <dbReference type="Proteomes" id="UP000467840"/>
    </source>
</evidence>
<gene>
    <name evidence="1" type="ORF">GH714_013557</name>
</gene>
<protein>
    <recommendedName>
        <fullName evidence="3">Reverse transcriptase Ty1/copia-type domain-containing protein</fullName>
    </recommendedName>
</protein>
<keyword evidence="2" id="KW-1185">Reference proteome</keyword>
<organism evidence="1 2">
    <name type="scientific">Hevea brasiliensis</name>
    <name type="common">Para rubber tree</name>
    <name type="synonym">Siphonia brasiliensis</name>
    <dbReference type="NCBI Taxonomy" id="3981"/>
    <lineage>
        <taxon>Eukaryota</taxon>
        <taxon>Viridiplantae</taxon>
        <taxon>Streptophyta</taxon>
        <taxon>Embryophyta</taxon>
        <taxon>Tracheophyta</taxon>
        <taxon>Spermatophyta</taxon>
        <taxon>Magnoliopsida</taxon>
        <taxon>eudicotyledons</taxon>
        <taxon>Gunneridae</taxon>
        <taxon>Pentapetalae</taxon>
        <taxon>rosids</taxon>
        <taxon>fabids</taxon>
        <taxon>Malpighiales</taxon>
        <taxon>Euphorbiaceae</taxon>
        <taxon>Crotonoideae</taxon>
        <taxon>Micrandreae</taxon>
        <taxon>Hevea</taxon>
    </lineage>
</organism>
<dbReference type="AlphaFoldDB" id="A0A6A6KP66"/>
<dbReference type="Proteomes" id="UP000467840">
    <property type="component" value="Chromosome 2"/>
</dbReference>
<proteinExistence type="predicted"/>
<sequence length="99" mass="11063">MKDLGVAKKILGMEITKDRSIGRLFLSQQAYVEKVLKRFNMNNAKPVTVLFAAHFKSSADMSPKIDEEMEHMCSVPYSNVVGSIMYAIVCTQPDILHVG</sequence>
<evidence type="ECO:0000313" key="1">
    <source>
        <dbReference type="EMBL" id="KAF2290477.1"/>
    </source>
</evidence>
<dbReference type="EMBL" id="JAAGAX010000015">
    <property type="protein sequence ID" value="KAF2290477.1"/>
    <property type="molecule type" value="Genomic_DNA"/>
</dbReference>
<evidence type="ECO:0008006" key="3">
    <source>
        <dbReference type="Google" id="ProtNLM"/>
    </source>
</evidence>
<reference evidence="1 2" key="1">
    <citation type="journal article" date="2020" name="Mol. Plant">
        <title>The Chromosome-Based Rubber Tree Genome Provides New Insights into Spurge Genome Evolution and Rubber Biosynthesis.</title>
        <authorList>
            <person name="Liu J."/>
            <person name="Shi C."/>
            <person name="Shi C.C."/>
            <person name="Li W."/>
            <person name="Zhang Q.J."/>
            <person name="Zhang Y."/>
            <person name="Li K."/>
            <person name="Lu H.F."/>
            <person name="Shi C."/>
            <person name="Zhu S.T."/>
            <person name="Xiao Z.Y."/>
            <person name="Nan H."/>
            <person name="Yue Y."/>
            <person name="Zhu X.G."/>
            <person name="Wu Y."/>
            <person name="Hong X.N."/>
            <person name="Fan G.Y."/>
            <person name="Tong Y."/>
            <person name="Zhang D."/>
            <person name="Mao C.L."/>
            <person name="Liu Y.L."/>
            <person name="Hao S.J."/>
            <person name="Liu W.Q."/>
            <person name="Lv M.Q."/>
            <person name="Zhang H.B."/>
            <person name="Liu Y."/>
            <person name="Hu-Tang G.R."/>
            <person name="Wang J.P."/>
            <person name="Wang J.H."/>
            <person name="Sun Y.H."/>
            <person name="Ni S.B."/>
            <person name="Chen W.B."/>
            <person name="Zhang X.C."/>
            <person name="Jiao Y.N."/>
            <person name="Eichler E.E."/>
            <person name="Li G.H."/>
            <person name="Liu X."/>
            <person name="Gao L.Z."/>
        </authorList>
    </citation>
    <scope>NUCLEOTIDE SEQUENCE [LARGE SCALE GENOMIC DNA]</scope>
    <source>
        <strain evidence="2">cv. GT1</strain>
        <tissue evidence="1">Leaf</tissue>
    </source>
</reference>
<comment type="caution">
    <text evidence="1">The sequence shown here is derived from an EMBL/GenBank/DDBJ whole genome shotgun (WGS) entry which is preliminary data.</text>
</comment>